<keyword evidence="3" id="KW-1185">Reference proteome</keyword>
<name>A0ABD3N3C7_9STRA</name>
<evidence type="ECO:0000256" key="1">
    <source>
        <dbReference type="SAM" id="MobiDB-lite"/>
    </source>
</evidence>
<gene>
    <name evidence="2" type="ORF">ACHAWU_008749</name>
</gene>
<dbReference type="EMBL" id="JALLBG020000058">
    <property type="protein sequence ID" value="KAL3769057.1"/>
    <property type="molecule type" value="Genomic_DNA"/>
</dbReference>
<evidence type="ECO:0000313" key="2">
    <source>
        <dbReference type="EMBL" id="KAL3769057.1"/>
    </source>
</evidence>
<organism evidence="2 3">
    <name type="scientific">Discostella pseudostelligera</name>
    <dbReference type="NCBI Taxonomy" id="259834"/>
    <lineage>
        <taxon>Eukaryota</taxon>
        <taxon>Sar</taxon>
        <taxon>Stramenopiles</taxon>
        <taxon>Ochrophyta</taxon>
        <taxon>Bacillariophyta</taxon>
        <taxon>Coscinodiscophyceae</taxon>
        <taxon>Thalassiosirophycidae</taxon>
        <taxon>Stephanodiscales</taxon>
        <taxon>Stephanodiscaceae</taxon>
        <taxon>Discostella</taxon>
    </lineage>
</organism>
<feature type="compositionally biased region" description="Acidic residues" evidence="1">
    <location>
        <begin position="296"/>
        <end position="316"/>
    </location>
</feature>
<evidence type="ECO:0000313" key="3">
    <source>
        <dbReference type="Proteomes" id="UP001530293"/>
    </source>
</evidence>
<proteinExistence type="predicted"/>
<feature type="region of interest" description="Disordered" evidence="1">
    <location>
        <begin position="293"/>
        <end position="316"/>
    </location>
</feature>
<protein>
    <submittedName>
        <fullName evidence="2">Uncharacterized protein</fullName>
    </submittedName>
</protein>
<dbReference type="AlphaFoldDB" id="A0ABD3N3C7"/>
<reference evidence="2 3" key="1">
    <citation type="submission" date="2024-10" db="EMBL/GenBank/DDBJ databases">
        <title>Updated reference genomes for cyclostephanoid diatoms.</title>
        <authorList>
            <person name="Roberts W.R."/>
            <person name="Alverson A.J."/>
        </authorList>
    </citation>
    <scope>NUCLEOTIDE SEQUENCE [LARGE SCALE GENOMIC DNA]</scope>
    <source>
        <strain evidence="2 3">AJA232-27</strain>
    </source>
</reference>
<comment type="caution">
    <text evidence="2">The sequence shown here is derived from an EMBL/GenBank/DDBJ whole genome shotgun (WGS) entry which is preliminary data.</text>
</comment>
<dbReference type="Proteomes" id="UP001530293">
    <property type="component" value="Unassembled WGS sequence"/>
</dbReference>
<accession>A0ABD3N3C7</accession>
<sequence length="316" mass="35659">MGSPPPQPHPASASAGDTILIASRKLCHAQLLSAYDQVYGSWDIQLSRHVLSRRRWYLPTRDDSVHNNGVQKKIRKRIGTIETEKEDGDLQLLFPEVPSRHNNAMIHHTTTKSVRSVSCVLNIEKNGKFSLTHVEDGRCSDGMKPSSANNFDHDDPIDDSTSISNQQQQHQPLRGEWYLTPNPYCVTDRHYDTLLLISEPRMRHCRRSNIIEKATVELRCKVWGRYGGGAVRRAIGMKHGRIRGRMTHGTILIVKEEAVVDGNKRKKRTLVTREIVGAFGGRALVESEALNKTNDDLDFEEEANDDDDGDDDFDGI</sequence>